<name>A0A1E1XEH8_9ACAR</name>
<evidence type="ECO:0000313" key="1">
    <source>
        <dbReference type="EMBL" id="JAT97667.1"/>
    </source>
</evidence>
<feature type="non-terminal residue" evidence="1">
    <location>
        <position position="1"/>
    </location>
</feature>
<sequence length="211" mass="23884">VLRAKGITYLYRAPYPGWIPHNTRCMQSQFLQIWKGSDIVMRTISYYGISGEDTYGLINKTVLMKVVKTENMQPVIHALDISSEEPETFPVVTKKPAQVSEEITSKKPRQLAPRNLESKEIGHLYLKGVNVIPVLYATTSCVVLGADKNAGDCTMWVTDTTLDKEHKGCKYTMLSRCSPRAYEIYQSEKKLCEDFDSMKSLKNGKSFRTNA</sequence>
<dbReference type="InterPro" id="IPR012674">
    <property type="entry name" value="Calycin"/>
</dbReference>
<reference evidence="1" key="1">
    <citation type="journal article" date="2017" name="Front. Cell. Infect. Microbiol.">
        <title>The Distinct Transcriptional Response of the Midgut of Amblyomma sculptum and Amblyomma aureolatum Ticks to Rickettsia rickettsii Correlates to Their Differences in Susceptibility to Infection.</title>
        <authorList>
            <person name="Martins L.A."/>
            <person name="Galletti M.F.B.M."/>
            <person name="Ribeiro J.M."/>
            <person name="Fujita A."/>
            <person name="Costa F.B."/>
            <person name="Labruna M.B."/>
            <person name="Daffre S."/>
            <person name="Fogaca A.C."/>
        </authorList>
    </citation>
    <scope>NUCLEOTIDE SEQUENCE</scope>
</reference>
<accession>A0A1E1XEH8</accession>
<dbReference type="SUPFAM" id="SSF50814">
    <property type="entry name" value="Lipocalins"/>
    <property type="match status" value="1"/>
</dbReference>
<dbReference type="EMBL" id="GFAC01001521">
    <property type="protein sequence ID" value="JAT97667.1"/>
    <property type="molecule type" value="mRNA"/>
</dbReference>
<proteinExistence type="evidence at transcript level"/>
<organism evidence="1">
    <name type="scientific">Amblyomma aureolatum</name>
    <dbReference type="NCBI Taxonomy" id="187763"/>
    <lineage>
        <taxon>Eukaryota</taxon>
        <taxon>Metazoa</taxon>
        <taxon>Ecdysozoa</taxon>
        <taxon>Arthropoda</taxon>
        <taxon>Chelicerata</taxon>
        <taxon>Arachnida</taxon>
        <taxon>Acari</taxon>
        <taxon>Parasitiformes</taxon>
        <taxon>Ixodida</taxon>
        <taxon>Ixodoidea</taxon>
        <taxon>Ixodidae</taxon>
        <taxon>Amblyomminae</taxon>
        <taxon>Amblyomma</taxon>
    </lineage>
</organism>
<dbReference type="AlphaFoldDB" id="A0A1E1XEH8"/>
<dbReference type="Gene3D" id="2.40.128.20">
    <property type="match status" value="1"/>
</dbReference>
<protein>
    <submittedName>
        <fullName evidence="1">Uncharacterized protein</fullName>
    </submittedName>
</protein>